<dbReference type="KEGG" id="tim:GMBLW1_07830"/>
<name>A0A6C2YP83_9BACT</name>
<dbReference type="Proteomes" id="UP000464378">
    <property type="component" value="Chromosome"/>
</dbReference>
<evidence type="ECO:0000313" key="1">
    <source>
        <dbReference type="EMBL" id="VIP03177.1"/>
    </source>
</evidence>
<dbReference type="EMBL" id="LR586016">
    <property type="protein sequence ID" value="VIP03177.1"/>
    <property type="molecule type" value="Genomic_DNA"/>
</dbReference>
<keyword evidence="2" id="KW-1185">Reference proteome</keyword>
<organism evidence="1">
    <name type="scientific">Tuwongella immobilis</name>
    <dbReference type="NCBI Taxonomy" id="692036"/>
    <lineage>
        <taxon>Bacteria</taxon>
        <taxon>Pseudomonadati</taxon>
        <taxon>Planctomycetota</taxon>
        <taxon>Planctomycetia</taxon>
        <taxon>Gemmatales</taxon>
        <taxon>Gemmataceae</taxon>
        <taxon>Tuwongella</taxon>
    </lineage>
</organism>
<dbReference type="EMBL" id="LR593887">
    <property type="protein sequence ID" value="VTS03618.1"/>
    <property type="molecule type" value="Genomic_DNA"/>
</dbReference>
<proteinExistence type="predicted"/>
<reference evidence="1" key="1">
    <citation type="submission" date="2019-04" db="EMBL/GenBank/DDBJ databases">
        <authorList>
            <consortium name="Science for Life Laboratories"/>
        </authorList>
    </citation>
    <scope>NUCLEOTIDE SEQUENCE</scope>
    <source>
        <strain evidence="1">MBLW1</strain>
    </source>
</reference>
<accession>A0A6C2YP83</accession>
<evidence type="ECO:0000313" key="2">
    <source>
        <dbReference type="Proteomes" id="UP000464378"/>
    </source>
</evidence>
<protein>
    <submittedName>
        <fullName evidence="1">Uncharacterized protein</fullName>
    </submittedName>
</protein>
<gene>
    <name evidence="1" type="ORF">GMBLW1_07830</name>
</gene>
<dbReference type="InParanoid" id="A0A6C2YP83"/>
<dbReference type="AlphaFoldDB" id="A0A6C2YP83"/>
<sequence length="54" mass="6064">MRIQLLVLCPEIGFGNPGDRVAETETRNSPVEIEPPRKSRFCKNLVFPVGLEPL</sequence>